<dbReference type="OrthoDB" id="5525374at2"/>
<dbReference type="Pfam" id="PF00583">
    <property type="entry name" value="Acetyltransf_1"/>
    <property type="match status" value="1"/>
</dbReference>
<keyword evidence="5" id="KW-1185">Reference proteome</keyword>
<dbReference type="SUPFAM" id="SSF55729">
    <property type="entry name" value="Acyl-CoA N-acyltransferases (Nat)"/>
    <property type="match status" value="1"/>
</dbReference>
<evidence type="ECO:0000313" key="5">
    <source>
        <dbReference type="Proteomes" id="UP000187012"/>
    </source>
</evidence>
<protein>
    <submittedName>
        <fullName evidence="4">Acetyltransferase</fullName>
    </submittedName>
</protein>
<keyword evidence="1 4" id="KW-0808">Transferase</keyword>
<feature type="domain" description="N-acetyltransferase" evidence="3">
    <location>
        <begin position="8"/>
        <end position="149"/>
    </location>
</feature>
<keyword evidence="2" id="KW-0012">Acyltransferase</keyword>
<dbReference type="RefSeq" id="WP_094778014.1">
    <property type="nucleotide sequence ID" value="NZ_CYGX02000005.1"/>
</dbReference>
<dbReference type="InterPro" id="IPR000182">
    <property type="entry name" value="GNAT_dom"/>
</dbReference>
<gene>
    <name evidence="4" type="ORF">BN2475_50079</name>
</gene>
<dbReference type="AlphaFoldDB" id="A0A1N7RLI0"/>
<dbReference type="InterPro" id="IPR016181">
    <property type="entry name" value="Acyl_CoA_acyltransferase"/>
</dbReference>
<evidence type="ECO:0000256" key="1">
    <source>
        <dbReference type="ARBA" id="ARBA00022679"/>
    </source>
</evidence>
<dbReference type="PANTHER" id="PTHR43800:SF1">
    <property type="entry name" value="PEPTIDYL-LYSINE N-ACETYLTRANSFERASE YJAB"/>
    <property type="match status" value="1"/>
</dbReference>
<proteinExistence type="predicted"/>
<sequence length="157" mass="17278">MSTREPALTLRPALAADEAFLFELRKATMTEHLARVGEPVDDVTHRARLLHRYDTAWVICVDGTPAGLLKAHRTETGWVVVQLQIAPALQGRGIGERVLRRVMHAAQADALPVTLKVLKGNPAKRLYDRLGFEVVGEDDMQLYMQCAPRAAAEAGAE</sequence>
<name>A0A1N7RLI0_9BURK</name>
<accession>A0A1N7RLI0</accession>
<dbReference type="EMBL" id="CYGX02000005">
    <property type="protein sequence ID" value="SIT35537.1"/>
    <property type="molecule type" value="Genomic_DNA"/>
</dbReference>
<reference evidence="4 5" key="1">
    <citation type="submission" date="2016-12" db="EMBL/GenBank/DDBJ databases">
        <authorList>
            <person name="Song W.-J."/>
            <person name="Kurnit D.M."/>
        </authorList>
    </citation>
    <scope>NUCLEOTIDE SEQUENCE [LARGE SCALE GENOMIC DNA]</scope>
    <source>
        <strain evidence="4 5">STM7296</strain>
    </source>
</reference>
<evidence type="ECO:0000313" key="4">
    <source>
        <dbReference type="EMBL" id="SIT35537.1"/>
    </source>
</evidence>
<organism evidence="4 5">
    <name type="scientific">Paraburkholderia ribeironis</name>
    <dbReference type="NCBI Taxonomy" id="1247936"/>
    <lineage>
        <taxon>Bacteria</taxon>
        <taxon>Pseudomonadati</taxon>
        <taxon>Pseudomonadota</taxon>
        <taxon>Betaproteobacteria</taxon>
        <taxon>Burkholderiales</taxon>
        <taxon>Burkholderiaceae</taxon>
        <taxon>Paraburkholderia</taxon>
    </lineage>
</organism>
<dbReference type="Gene3D" id="3.40.630.30">
    <property type="match status" value="1"/>
</dbReference>
<evidence type="ECO:0000256" key="2">
    <source>
        <dbReference type="ARBA" id="ARBA00023315"/>
    </source>
</evidence>
<dbReference type="Proteomes" id="UP000187012">
    <property type="component" value="Unassembled WGS sequence"/>
</dbReference>
<dbReference type="STRING" id="1247936.BN2475_50079"/>
<dbReference type="PANTHER" id="PTHR43800">
    <property type="entry name" value="PEPTIDYL-LYSINE N-ACETYLTRANSFERASE YJAB"/>
    <property type="match status" value="1"/>
</dbReference>
<dbReference type="CDD" id="cd04301">
    <property type="entry name" value="NAT_SF"/>
    <property type="match status" value="1"/>
</dbReference>
<dbReference type="GO" id="GO:0016747">
    <property type="term" value="F:acyltransferase activity, transferring groups other than amino-acyl groups"/>
    <property type="evidence" value="ECO:0007669"/>
    <property type="project" value="InterPro"/>
</dbReference>
<dbReference type="PROSITE" id="PS51186">
    <property type="entry name" value="GNAT"/>
    <property type="match status" value="1"/>
</dbReference>
<evidence type="ECO:0000259" key="3">
    <source>
        <dbReference type="PROSITE" id="PS51186"/>
    </source>
</evidence>